<proteinExistence type="predicted"/>
<name>A0ABR0Z8A6_HUSHU</name>
<protein>
    <submittedName>
        <fullName evidence="2">Uncharacterized protein</fullName>
    </submittedName>
</protein>
<sequence>PHDSGPTREQGAVLVKSQDRLKVPRFPVIRIRTEQTAEKASSKQVSFPARSASQPPQRPSQARRRKCVPVLSVEMSPWGGPSLSESSFTTIPPREEREKDRVPPAGQDTGSRGRAPRKPPLRPRLHTARLPHLRSVSNLSFSRSFTFSFFELPEHQTLQHRLERQREVHLLLRELQL</sequence>
<dbReference type="EMBL" id="JAHFZB010000016">
    <property type="protein sequence ID" value="KAK6480856.1"/>
    <property type="molecule type" value="Genomic_DNA"/>
</dbReference>
<gene>
    <name evidence="2" type="ORF">HHUSO_G18661</name>
</gene>
<comment type="caution">
    <text evidence="2">The sequence shown here is derived from an EMBL/GenBank/DDBJ whole genome shotgun (WGS) entry which is preliminary data.</text>
</comment>
<keyword evidence="3" id="KW-1185">Reference proteome</keyword>
<accession>A0ABR0Z8A6</accession>
<feature type="region of interest" description="Disordered" evidence="1">
    <location>
        <begin position="34"/>
        <end position="124"/>
    </location>
</feature>
<evidence type="ECO:0000313" key="3">
    <source>
        <dbReference type="Proteomes" id="UP001369086"/>
    </source>
</evidence>
<dbReference type="Proteomes" id="UP001369086">
    <property type="component" value="Unassembled WGS sequence"/>
</dbReference>
<evidence type="ECO:0000256" key="1">
    <source>
        <dbReference type="SAM" id="MobiDB-lite"/>
    </source>
</evidence>
<feature type="non-terminal residue" evidence="2">
    <location>
        <position position="1"/>
    </location>
</feature>
<feature type="compositionally biased region" description="Basic and acidic residues" evidence="1">
    <location>
        <begin position="93"/>
        <end position="102"/>
    </location>
</feature>
<feature type="compositionally biased region" description="Basic residues" evidence="1">
    <location>
        <begin position="114"/>
        <end position="124"/>
    </location>
</feature>
<evidence type="ECO:0000313" key="2">
    <source>
        <dbReference type="EMBL" id="KAK6480856.1"/>
    </source>
</evidence>
<organism evidence="2 3">
    <name type="scientific">Huso huso</name>
    <name type="common">Beluga</name>
    <name type="synonym">Acipenser huso</name>
    <dbReference type="NCBI Taxonomy" id="61971"/>
    <lineage>
        <taxon>Eukaryota</taxon>
        <taxon>Metazoa</taxon>
        <taxon>Chordata</taxon>
        <taxon>Craniata</taxon>
        <taxon>Vertebrata</taxon>
        <taxon>Euteleostomi</taxon>
        <taxon>Actinopterygii</taxon>
        <taxon>Chondrostei</taxon>
        <taxon>Acipenseriformes</taxon>
        <taxon>Acipenseridae</taxon>
        <taxon>Huso</taxon>
    </lineage>
</organism>
<reference evidence="2 3" key="1">
    <citation type="submission" date="2021-05" db="EMBL/GenBank/DDBJ databases">
        <authorList>
            <person name="Zahm M."/>
            <person name="Klopp C."/>
            <person name="Cabau C."/>
            <person name="Kuhl H."/>
            <person name="Suciu R."/>
            <person name="Ciorpac M."/>
            <person name="Holostenco D."/>
            <person name="Gessner J."/>
            <person name="Wuertz S."/>
            <person name="Hohne C."/>
            <person name="Stock M."/>
            <person name="Gislard M."/>
            <person name="Lluch J."/>
            <person name="Milhes M."/>
            <person name="Lampietro C."/>
            <person name="Lopez Roques C."/>
            <person name="Donnadieu C."/>
            <person name="Du K."/>
            <person name="Schartl M."/>
            <person name="Guiguen Y."/>
        </authorList>
    </citation>
    <scope>NUCLEOTIDE SEQUENCE [LARGE SCALE GENOMIC DNA]</scope>
    <source>
        <strain evidence="2">Hh-F2</strain>
        <tissue evidence="2">Blood</tissue>
    </source>
</reference>